<dbReference type="InterPro" id="IPR036882">
    <property type="entry name" value="Alba-like_dom_sf"/>
</dbReference>
<dbReference type="EnsemblPlants" id="evm.model.07.1564">
    <property type="protein sequence ID" value="cds.evm.model.07.1564"/>
    <property type="gene ID" value="evm.TU.07.1564"/>
</dbReference>
<dbReference type="GO" id="GO:0003723">
    <property type="term" value="F:RNA binding"/>
    <property type="evidence" value="ECO:0007669"/>
    <property type="project" value="TreeGrafter"/>
</dbReference>
<evidence type="ECO:0008006" key="3">
    <source>
        <dbReference type="Google" id="ProtNLM"/>
    </source>
</evidence>
<keyword evidence="2" id="KW-1185">Reference proteome</keyword>
<accession>A0A803Q358</accession>
<dbReference type="Gramene" id="evm.model.07.1564">
    <property type="protein sequence ID" value="cds.evm.model.07.1564"/>
    <property type="gene ID" value="evm.TU.07.1564"/>
</dbReference>
<reference evidence="1" key="2">
    <citation type="submission" date="2021-03" db="UniProtKB">
        <authorList>
            <consortium name="EnsemblPlants"/>
        </authorList>
    </citation>
    <scope>IDENTIFICATION</scope>
</reference>
<organism evidence="1 2">
    <name type="scientific">Cannabis sativa</name>
    <name type="common">Hemp</name>
    <name type="synonym">Marijuana</name>
    <dbReference type="NCBI Taxonomy" id="3483"/>
    <lineage>
        <taxon>Eukaryota</taxon>
        <taxon>Viridiplantae</taxon>
        <taxon>Streptophyta</taxon>
        <taxon>Embryophyta</taxon>
        <taxon>Tracheophyta</taxon>
        <taxon>Spermatophyta</taxon>
        <taxon>Magnoliopsida</taxon>
        <taxon>eudicotyledons</taxon>
        <taxon>Gunneridae</taxon>
        <taxon>Pentapetalae</taxon>
        <taxon>rosids</taxon>
        <taxon>fabids</taxon>
        <taxon>Rosales</taxon>
        <taxon>Cannabaceae</taxon>
        <taxon>Cannabis</taxon>
    </lineage>
</organism>
<reference evidence="1" key="1">
    <citation type="submission" date="2018-11" db="EMBL/GenBank/DDBJ databases">
        <authorList>
            <person name="Grassa J C."/>
        </authorList>
    </citation>
    <scope>NUCLEOTIDE SEQUENCE [LARGE SCALE GENOMIC DNA]</scope>
</reference>
<name>A0A803Q358_CANSA</name>
<dbReference type="PANTHER" id="PTHR31947">
    <property type="entry name" value="DNA/RNA-BINDING PROTEIN ALBA 3"/>
    <property type="match status" value="1"/>
</dbReference>
<evidence type="ECO:0000313" key="1">
    <source>
        <dbReference type="EnsemblPlants" id="cds.evm.model.07.1564"/>
    </source>
</evidence>
<dbReference type="GO" id="GO:0005634">
    <property type="term" value="C:nucleus"/>
    <property type="evidence" value="ECO:0007669"/>
    <property type="project" value="TreeGrafter"/>
</dbReference>
<evidence type="ECO:0000313" key="2">
    <source>
        <dbReference type="Proteomes" id="UP000596661"/>
    </source>
</evidence>
<dbReference type="Proteomes" id="UP000596661">
    <property type="component" value="Chromosome 7"/>
</dbReference>
<sequence>MEKTSKVAEIVAAEERESSTMGPILSKYNKAEEAVEEVLGGNGTDGEVVIQMSKTDTSEYEDCDSTKNKIRIQKYIKQCYDVELSALGTAIPTVILITEILKRNGLAVQKDIRTSTITIGVREEKKGRVMVKAQIEILLRMADKIDGSTVVSVSS</sequence>
<dbReference type="PANTHER" id="PTHR31947:SF19">
    <property type="entry name" value="ALBA DNA_RNA-BINDING PROTEIN"/>
    <property type="match status" value="1"/>
</dbReference>
<proteinExistence type="predicted"/>
<dbReference type="SUPFAM" id="SSF82704">
    <property type="entry name" value="AlbA-like"/>
    <property type="match status" value="1"/>
</dbReference>
<dbReference type="Gene3D" id="3.30.110.20">
    <property type="entry name" value="Alba-like domain"/>
    <property type="match status" value="1"/>
</dbReference>
<protein>
    <recommendedName>
        <fullName evidence="3">DNA/RNA-binding protein Alba-like domain-containing protein</fullName>
    </recommendedName>
</protein>
<dbReference type="EMBL" id="UZAU01000669">
    <property type="status" value="NOT_ANNOTATED_CDS"/>
    <property type="molecule type" value="Genomic_DNA"/>
</dbReference>
<dbReference type="AlphaFoldDB" id="A0A803Q358"/>
<dbReference type="InterPro" id="IPR014560">
    <property type="entry name" value="UCP030333_Alba"/>
</dbReference>